<evidence type="ECO:0008006" key="4">
    <source>
        <dbReference type="Google" id="ProtNLM"/>
    </source>
</evidence>
<dbReference type="InterPro" id="IPR051870">
    <property type="entry name" value="Elongin-A_domain"/>
</dbReference>
<name>A0A7H9HNN1_9SACH</name>
<dbReference type="InterPro" id="IPR010684">
    <property type="entry name" value="RNA_pol_II_trans_fac_SIII_A"/>
</dbReference>
<evidence type="ECO:0000313" key="3">
    <source>
        <dbReference type="Proteomes" id="UP000510647"/>
    </source>
</evidence>
<protein>
    <recommendedName>
        <fullName evidence="4">Elongin-A</fullName>
    </recommendedName>
</protein>
<feature type="region of interest" description="Disordered" evidence="1">
    <location>
        <begin position="220"/>
        <end position="357"/>
    </location>
</feature>
<organism evidence="2 3">
    <name type="scientific">Torulaspora globosa</name>
    <dbReference type="NCBI Taxonomy" id="48254"/>
    <lineage>
        <taxon>Eukaryota</taxon>
        <taxon>Fungi</taxon>
        <taxon>Dikarya</taxon>
        <taxon>Ascomycota</taxon>
        <taxon>Saccharomycotina</taxon>
        <taxon>Saccharomycetes</taxon>
        <taxon>Saccharomycetales</taxon>
        <taxon>Saccharomycetaceae</taxon>
        <taxon>Torulaspora</taxon>
    </lineage>
</organism>
<proteinExistence type="predicted"/>
<dbReference type="Pfam" id="PF06881">
    <property type="entry name" value="Elongin_A"/>
    <property type="match status" value="1"/>
</dbReference>
<dbReference type="Gene3D" id="6.10.250.3180">
    <property type="match status" value="1"/>
</dbReference>
<dbReference type="AlphaFoldDB" id="A0A7H9HNN1"/>
<accession>A0A7H9HNN1</accession>
<dbReference type="Proteomes" id="UP000510647">
    <property type="component" value="Chromosome 3"/>
</dbReference>
<keyword evidence="3" id="KW-1185">Reference proteome</keyword>
<gene>
    <name evidence="2" type="ORF">HG537_0C00310</name>
</gene>
<feature type="compositionally biased region" description="Basic and acidic residues" evidence="1">
    <location>
        <begin position="237"/>
        <end position="254"/>
    </location>
</feature>
<dbReference type="GO" id="GO:0006368">
    <property type="term" value="P:transcription elongation by RNA polymerase II"/>
    <property type="evidence" value="ECO:0007669"/>
    <property type="project" value="InterPro"/>
</dbReference>
<dbReference type="GO" id="GO:0070449">
    <property type="term" value="C:elongin complex"/>
    <property type="evidence" value="ECO:0007669"/>
    <property type="project" value="InterPro"/>
</dbReference>
<feature type="compositionally biased region" description="Polar residues" evidence="1">
    <location>
        <begin position="297"/>
        <end position="308"/>
    </location>
</feature>
<evidence type="ECO:0000256" key="1">
    <source>
        <dbReference type="SAM" id="MobiDB-lite"/>
    </source>
</evidence>
<dbReference type="OrthoDB" id="21513at2759"/>
<reference evidence="2 3" key="1">
    <citation type="submission" date="2020-06" db="EMBL/GenBank/DDBJ databases">
        <title>The yeast mating-type switching endonuclease HO is a domesticated member of an unorthodox homing genetic element family.</title>
        <authorList>
            <person name="Coughlan A.Y."/>
            <person name="Lombardi L."/>
            <person name="Braun-Galleani S."/>
            <person name="Martos A.R."/>
            <person name="Galeote V."/>
            <person name="Bigey F."/>
            <person name="Dequin S."/>
            <person name="Byrne K.P."/>
            <person name="Wolfe K.H."/>
        </authorList>
    </citation>
    <scope>NUCLEOTIDE SEQUENCE [LARGE SCALE GENOMIC DNA]</scope>
    <source>
        <strain evidence="2 3">CBS2947</strain>
    </source>
</reference>
<sequence>MKSLSKLCEISLMRNYQQIQNVTNVPYRLIQDILLKVKFDQLCRLEKSNVLLVFEDDELWLNLLKQDFPTSTHESFVSKKTVIRQYYIDFVQENDPTLLQEDPELIETYLQPALRKSRANGQFRIPYRMLYFRYQEDVIRKQEKSAERLRLQMKQLQQERIKNQIVVVDPPISARGLAKRNAKEHHSELFRKSMKEHDSRLRHFKNGGFDIAKRHTTRVAFGGSAGGAPNGSPPPHTDSEPNPRRSPVEEHPRDITFATDANPGLLPVPKKRRTEPPSIFLKKKPVLPITRPREPPTQASQPATSPRNATPGHKKKSTLFDNSTAKHGPVPGDKSQHRSIYIFDKTHRKAKKSSSEG</sequence>
<dbReference type="PANTHER" id="PTHR15141">
    <property type="entry name" value="TRANSCRIPTION ELONGATION FACTOR B POLYPEPTIDE 3"/>
    <property type="match status" value="1"/>
</dbReference>
<dbReference type="EMBL" id="CP059269">
    <property type="protein sequence ID" value="QLQ79384.1"/>
    <property type="molecule type" value="Genomic_DNA"/>
</dbReference>
<evidence type="ECO:0000313" key="2">
    <source>
        <dbReference type="EMBL" id="QLQ79384.1"/>
    </source>
</evidence>
<dbReference type="PANTHER" id="PTHR15141:SF76">
    <property type="entry name" value="TRANSCRIPTION ELONGATION FACTOR B POLYPEPTIDE 3"/>
    <property type="match status" value="1"/>
</dbReference>
<feature type="compositionally biased region" description="Basic residues" evidence="1">
    <location>
        <begin position="346"/>
        <end position="357"/>
    </location>
</feature>